<dbReference type="RefSeq" id="WP_196097197.1">
    <property type="nucleotide sequence ID" value="NZ_CP064939.1"/>
</dbReference>
<keyword evidence="3" id="KW-1185">Reference proteome</keyword>
<feature type="coiled-coil region" evidence="1">
    <location>
        <begin position="407"/>
        <end position="519"/>
    </location>
</feature>
<evidence type="ECO:0008006" key="4">
    <source>
        <dbReference type="Google" id="ProtNLM"/>
    </source>
</evidence>
<evidence type="ECO:0000256" key="1">
    <source>
        <dbReference type="SAM" id="Coils"/>
    </source>
</evidence>
<keyword evidence="1" id="KW-0175">Coiled coil</keyword>
<dbReference type="Proteomes" id="UP000594759">
    <property type="component" value="Chromosome"/>
</dbReference>
<accession>A0A7U3Q3G7</accession>
<proteinExistence type="predicted"/>
<dbReference type="AlphaFoldDB" id="A0A7U3Q3G7"/>
<name>A0A7U3Q3G7_9SPHI</name>
<dbReference type="KEGG" id="pex:IZT61_12265"/>
<gene>
    <name evidence="2" type="ORF">IZT61_12265</name>
</gene>
<protein>
    <recommendedName>
        <fullName evidence="4">AAA domain-containing protein</fullName>
    </recommendedName>
</protein>
<sequence length="695" mass="80528">MNFKFDEFVKYVHEIYAADFSLEEVKEILFLEEDGYNKSVPDSPQKRLLLRRIILEGKKNEDTTFKYDRPLYSGVSMWVADNLKGKSTIFKAIGFALTGRDKFTPLVKTWLKYIALEFSIKDAVYSVVLNLTGAQLKAAVYSSAIDSLAGEEPLRSFKSKDGLADFMQELFFEEFDYYPIKRVQASQPSINLSDADLTWVSYYSSIYHQSKDYGNLDIGNQHAMVFQMLLGLEYTFSIHALEAKAKKAEREWSLKTEQEKNQSITVEDLQKMQNDLIATNEQILKLRTNTEKKAIEAIEERLHSFQQSRETTRKEKMDGEDRLYQMKTAFNSSQVEIKEKQDLIQHSTREINKLRKLIVEYQDYIDSGIFFNNLEVTECPHCDHEVDKDKRLLEKESKICMLCDHEMTAQVNDIEIWQLRIQEAKQEIERNRLLSETENQVLINIEQKVKINDKKFASLENEVLKLENVLENLDKSIKEAEGHRNQLRATIEGDYFSKFENLLEQKIKTENQIAVAEKQATLRLDNKLKRKAELLRTGHELMLKSRKKLGQATLFQLEEIMLNQLHSLGLSSYTRVVINPDNFIIHYHQGNVVNNFNDISEGEQLRAKLALYLSLIELDLEKGVGRHPRLIILDSPTKEEADIHFVEGLKKTLLHIEEKFGEQVQVMVGTANRELASIIKSAEKLDVSESGQFVF</sequence>
<reference evidence="2 3" key="1">
    <citation type="submission" date="2020-11" db="EMBL/GenBank/DDBJ databases">
        <title>Pedobacter endophytica, an endophytic bacteria isolated form Carex pumila.</title>
        <authorList>
            <person name="Peng Y."/>
            <person name="Jiang L."/>
            <person name="Lee J."/>
        </authorList>
    </citation>
    <scope>NUCLEOTIDE SEQUENCE [LARGE SCALE GENOMIC DNA]</scope>
    <source>
        <strain evidence="2 3">JBR3-12</strain>
    </source>
</reference>
<dbReference type="EMBL" id="CP064939">
    <property type="protein sequence ID" value="QPH37885.1"/>
    <property type="molecule type" value="Genomic_DNA"/>
</dbReference>
<evidence type="ECO:0000313" key="3">
    <source>
        <dbReference type="Proteomes" id="UP000594759"/>
    </source>
</evidence>
<feature type="coiled-coil region" evidence="1">
    <location>
        <begin position="269"/>
        <end position="357"/>
    </location>
</feature>
<evidence type="ECO:0000313" key="2">
    <source>
        <dbReference type="EMBL" id="QPH37885.1"/>
    </source>
</evidence>
<organism evidence="2 3">
    <name type="scientific">Pedobacter endophyticus</name>
    <dbReference type="NCBI Taxonomy" id="2789740"/>
    <lineage>
        <taxon>Bacteria</taxon>
        <taxon>Pseudomonadati</taxon>
        <taxon>Bacteroidota</taxon>
        <taxon>Sphingobacteriia</taxon>
        <taxon>Sphingobacteriales</taxon>
        <taxon>Sphingobacteriaceae</taxon>
        <taxon>Pedobacter</taxon>
    </lineage>
</organism>